<dbReference type="SUPFAM" id="SSF52540">
    <property type="entry name" value="P-loop containing nucleoside triphosphate hydrolases"/>
    <property type="match status" value="1"/>
</dbReference>
<dbReference type="AlphaFoldDB" id="A0A1P8UHZ8"/>
<dbReference type="InterPro" id="IPR002575">
    <property type="entry name" value="Aminoglycoside_PTrfase"/>
</dbReference>
<dbReference type="PANTHER" id="PTHR43883:SF1">
    <property type="entry name" value="GLUCONOKINASE"/>
    <property type="match status" value="1"/>
</dbReference>
<dbReference type="EMBL" id="CP019434">
    <property type="protein sequence ID" value="APZ43452.1"/>
    <property type="molecule type" value="Genomic_DNA"/>
</dbReference>
<evidence type="ECO:0000256" key="1">
    <source>
        <dbReference type="SAM" id="MobiDB-lite"/>
    </source>
</evidence>
<sequence>MPDLSLLLAGLSRPEAYPHPVDELRLIQTHISAVLLTGPYAYKLKKPLDLGFLDFSTPERRRHFCAEELRLNRRLAPQLYIDVLPVTGSAEAPRIGGSGEPIDYVLRMRQFDPEQQLDRMLERGELDTSFIDRLIPRIAEFHAAAAVAPEDSDYGSPETVFAPMQQNFDQLRPLIDDPAQQAQLARLEAWTQSQYAALKPLLAQRHAAGHVRECHGDMHLGNITLIDGEIAIFDGIEFNADFRWIDVANEIAFLVMDLASRGAHELARHTLSAWLATTGDYAALPLMRFYLAYRAMVRAKVASIRLGQPGLDTAERDDILAAYQRYADLAERYTAAGEPALIITHGFSGSGKTTVSGHVVDALGAVRVRSDIERKRLHGMNPAADSHSDLGSGLYAAAATEKTYAHLLDLADTIMRAGYAAIVDATFLDRDQRERFAALAAERACPFLILAVAADEATVRQRLQLRHGDASEANAAVVAHQRHHADPLGDDEPVITVDSAAPLPLATIEAHLKR</sequence>
<organism evidence="3 4">
    <name type="scientific">Acidihalobacter ferrooxydans</name>
    <dbReference type="NCBI Taxonomy" id="1765967"/>
    <lineage>
        <taxon>Bacteria</taxon>
        <taxon>Pseudomonadati</taxon>
        <taxon>Pseudomonadota</taxon>
        <taxon>Gammaproteobacteria</taxon>
        <taxon>Chromatiales</taxon>
        <taxon>Ectothiorhodospiraceae</taxon>
        <taxon>Acidihalobacter</taxon>
    </lineage>
</organism>
<evidence type="ECO:0000313" key="4">
    <source>
        <dbReference type="Proteomes" id="UP000243807"/>
    </source>
</evidence>
<dbReference type="RefSeq" id="WP_076837092.1">
    <property type="nucleotide sequence ID" value="NZ_CP019434.1"/>
</dbReference>
<dbReference type="Pfam" id="PF13671">
    <property type="entry name" value="AAA_33"/>
    <property type="match status" value="1"/>
</dbReference>
<feature type="region of interest" description="Disordered" evidence="1">
    <location>
        <begin position="474"/>
        <end position="493"/>
    </location>
</feature>
<dbReference type="InterPro" id="IPR011009">
    <property type="entry name" value="Kinase-like_dom_sf"/>
</dbReference>
<dbReference type="Proteomes" id="UP000243807">
    <property type="component" value="Chromosome"/>
</dbReference>
<feature type="domain" description="Aminoglycoside phosphotransferase" evidence="2">
    <location>
        <begin position="61"/>
        <end position="282"/>
    </location>
</feature>
<dbReference type="KEGG" id="afy:BW247_10435"/>
<accession>A0A1P8UHZ8</accession>
<dbReference type="Gene3D" id="3.40.50.300">
    <property type="entry name" value="P-loop containing nucleotide triphosphate hydrolases"/>
    <property type="match status" value="1"/>
</dbReference>
<dbReference type="Gene3D" id="3.90.1200.10">
    <property type="match status" value="1"/>
</dbReference>
<name>A0A1P8UHZ8_9GAMM</name>
<dbReference type="InterPro" id="IPR052732">
    <property type="entry name" value="Cell-binding_unc_protein"/>
</dbReference>
<dbReference type="STRING" id="1765967.BW247_10435"/>
<dbReference type="Pfam" id="PF01636">
    <property type="entry name" value="APH"/>
    <property type="match status" value="1"/>
</dbReference>
<keyword evidence="4" id="KW-1185">Reference proteome</keyword>
<protein>
    <recommendedName>
        <fullName evidence="2">Aminoglycoside phosphotransferase domain-containing protein</fullName>
    </recommendedName>
</protein>
<evidence type="ECO:0000313" key="3">
    <source>
        <dbReference type="EMBL" id="APZ43452.1"/>
    </source>
</evidence>
<dbReference type="PANTHER" id="PTHR43883">
    <property type="entry name" value="SLR0207 PROTEIN"/>
    <property type="match status" value="1"/>
</dbReference>
<dbReference type="InterPro" id="IPR027417">
    <property type="entry name" value="P-loop_NTPase"/>
</dbReference>
<evidence type="ECO:0000259" key="2">
    <source>
        <dbReference type="Pfam" id="PF01636"/>
    </source>
</evidence>
<reference evidence="3 4" key="1">
    <citation type="submission" date="2017-01" db="EMBL/GenBank/DDBJ databases">
        <title>Draft sequence of Acidihalobacter ferrooxidans strain DSM 14175 (strain V8).</title>
        <authorList>
            <person name="Khaleque H.N."/>
            <person name="Ramsay J.P."/>
            <person name="Murphy R.J.T."/>
            <person name="Kaksonen A.H."/>
            <person name="Boxall N.J."/>
            <person name="Watkin E.L.J."/>
        </authorList>
    </citation>
    <scope>NUCLEOTIDE SEQUENCE [LARGE SCALE GENOMIC DNA]</scope>
    <source>
        <strain evidence="3 4">V8</strain>
    </source>
</reference>
<dbReference type="SUPFAM" id="SSF56112">
    <property type="entry name" value="Protein kinase-like (PK-like)"/>
    <property type="match status" value="1"/>
</dbReference>
<proteinExistence type="predicted"/>
<gene>
    <name evidence="3" type="ORF">BW247_10435</name>
</gene>